<reference evidence="11 12" key="1">
    <citation type="submission" date="2024-10" db="EMBL/GenBank/DDBJ databases">
        <title>The Natural Products Discovery Center: Release of the First 8490 Sequenced Strains for Exploring Actinobacteria Biosynthetic Diversity.</title>
        <authorList>
            <person name="Kalkreuter E."/>
            <person name="Kautsar S.A."/>
            <person name="Yang D."/>
            <person name="Bader C.D."/>
            <person name="Teijaro C.N."/>
            <person name="Fluegel L."/>
            <person name="Davis C.M."/>
            <person name="Simpson J.R."/>
            <person name="Lauterbach L."/>
            <person name="Steele A.D."/>
            <person name="Gui C."/>
            <person name="Meng S."/>
            <person name="Li G."/>
            <person name="Viehrig K."/>
            <person name="Ye F."/>
            <person name="Su P."/>
            <person name="Kiefer A.F."/>
            <person name="Nichols A."/>
            <person name="Cepeda A.J."/>
            <person name="Yan W."/>
            <person name="Fan B."/>
            <person name="Jiang Y."/>
            <person name="Adhikari A."/>
            <person name="Zheng C.-J."/>
            <person name="Schuster L."/>
            <person name="Cowan T.M."/>
            <person name="Smanski M.J."/>
            <person name="Chevrette M.G."/>
            <person name="De Carvalho L.P.S."/>
            <person name="Shen B."/>
        </authorList>
    </citation>
    <scope>NUCLEOTIDE SEQUENCE [LARGE SCALE GENOMIC DNA]</scope>
    <source>
        <strain evidence="11 12">NPDC051599</strain>
    </source>
</reference>
<keyword evidence="7 9" id="KW-0472">Membrane</keyword>
<dbReference type="RefSeq" id="WP_398660971.1">
    <property type="nucleotide sequence ID" value="NZ_JBITDC010000021.1"/>
</dbReference>
<feature type="transmembrane region" description="Helical" evidence="9">
    <location>
        <begin position="126"/>
        <end position="144"/>
    </location>
</feature>
<feature type="region of interest" description="Disordered" evidence="8">
    <location>
        <begin position="326"/>
        <end position="367"/>
    </location>
</feature>
<comment type="subcellular location">
    <subcellularLocation>
        <location evidence="1">Cell membrane</location>
        <topology evidence="1">Multi-pass membrane protein</topology>
    </subcellularLocation>
</comment>
<dbReference type="PANTHER" id="PTHR33908:SF3">
    <property type="entry name" value="UNDECAPRENYL PHOSPHATE-ALPHA-4-AMINO-4-DEOXY-L-ARABINOSE ARABINOSYL TRANSFERASE"/>
    <property type="match status" value="1"/>
</dbReference>
<feature type="transmembrane region" description="Helical" evidence="9">
    <location>
        <begin position="399"/>
        <end position="422"/>
    </location>
</feature>
<keyword evidence="6 9" id="KW-1133">Transmembrane helix</keyword>
<keyword evidence="5 9" id="KW-0812">Transmembrane</keyword>
<comment type="caution">
    <text evidence="11">The sequence shown here is derived from an EMBL/GenBank/DDBJ whole genome shotgun (WGS) entry which is preliminary data.</text>
</comment>
<sequence>MTAVIVPAVVMFAIGLWGIDRGGMWRDEAVTFQVARRSAPEIWRLLHEVDAVHGLYYLLMHVVLAVPHPGEVVLRLPSACGAAVSAGLVGALGTRLGGRARVGLWAGLLYAITPLVVHYAQEGRSYALVTAGATGTTLLLLRAVEGRARRVWSGWGAYGGLLAVTCLLHEMAVLVVAAHAVTLAGLRVSRRVWGRWGCAAGFAVVVLLPLAWVSSTQSAQVGWLQVPGWRSALRVAREFLVVPMGVVFWVGVLVMLVGVTALRVSVVAVPLMVIPPALLMAASQVKPMYDDRYVLYALVGAPLLVAAGADRMAALVEGLVGRTAGRGRGRREVPQTGDHAGLRRAGRPAPGLPLSRAGASGSSGPGAGGPVALSDALVYGGTGQDAEAGPDGAAGRRPLLSPVLSLAGALVIGLVFLQYLPLYREDHTPASRPDNLATVSAIVHREVRPGDPVLFLPSIARRPALAYPKGFRGAWDIALGESGARSGTLYGREIGAEALRRRLATVDRVWVVAEPYALRGHWSPEDPADRVKLDVLRERFVPEKSRTYTVQGGVTVRLYVRRP</sequence>
<dbReference type="EMBL" id="JBITDC010000021">
    <property type="protein sequence ID" value="MFI5680551.1"/>
    <property type="molecule type" value="Genomic_DNA"/>
</dbReference>
<feature type="domain" description="Glycosyltransferase RgtA/B/C/D-like" evidence="10">
    <location>
        <begin position="58"/>
        <end position="208"/>
    </location>
</feature>
<dbReference type="InterPro" id="IPR038731">
    <property type="entry name" value="RgtA/B/C-like"/>
</dbReference>
<feature type="transmembrane region" description="Helical" evidence="9">
    <location>
        <begin position="102"/>
        <end position="120"/>
    </location>
</feature>
<evidence type="ECO:0000256" key="8">
    <source>
        <dbReference type="SAM" id="MobiDB-lite"/>
    </source>
</evidence>
<evidence type="ECO:0000259" key="10">
    <source>
        <dbReference type="Pfam" id="PF13231"/>
    </source>
</evidence>
<dbReference type="PANTHER" id="PTHR33908">
    <property type="entry name" value="MANNOSYLTRANSFERASE YKCB-RELATED"/>
    <property type="match status" value="1"/>
</dbReference>
<evidence type="ECO:0000313" key="11">
    <source>
        <dbReference type="EMBL" id="MFI5680551.1"/>
    </source>
</evidence>
<keyword evidence="4 11" id="KW-0808">Transferase</keyword>
<organism evidence="11 12">
    <name type="scientific">Streptomyces cellulosae</name>
    <dbReference type="NCBI Taxonomy" id="1968"/>
    <lineage>
        <taxon>Bacteria</taxon>
        <taxon>Bacillati</taxon>
        <taxon>Actinomycetota</taxon>
        <taxon>Actinomycetes</taxon>
        <taxon>Kitasatosporales</taxon>
        <taxon>Streptomycetaceae</taxon>
        <taxon>Streptomyces</taxon>
    </lineage>
</organism>
<evidence type="ECO:0000256" key="4">
    <source>
        <dbReference type="ARBA" id="ARBA00022679"/>
    </source>
</evidence>
<evidence type="ECO:0000256" key="6">
    <source>
        <dbReference type="ARBA" id="ARBA00022989"/>
    </source>
</evidence>
<evidence type="ECO:0000256" key="2">
    <source>
        <dbReference type="ARBA" id="ARBA00022475"/>
    </source>
</evidence>
<dbReference type="GO" id="GO:0016757">
    <property type="term" value="F:glycosyltransferase activity"/>
    <property type="evidence" value="ECO:0007669"/>
    <property type="project" value="UniProtKB-KW"/>
</dbReference>
<evidence type="ECO:0000313" key="12">
    <source>
        <dbReference type="Proteomes" id="UP001612415"/>
    </source>
</evidence>
<feature type="transmembrane region" description="Helical" evidence="9">
    <location>
        <begin position="6"/>
        <end position="24"/>
    </location>
</feature>
<feature type="transmembrane region" description="Helical" evidence="9">
    <location>
        <begin position="293"/>
        <end position="309"/>
    </location>
</feature>
<feature type="transmembrane region" description="Helical" evidence="9">
    <location>
        <begin position="156"/>
        <end position="181"/>
    </location>
</feature>
<protein>
    <submittedName>
        <fullName evidence="11">Glycosyltransferase family 39 protein</fullName>
        <ecNumber evidence="11">2.4.-.-</ecNumber>
    </submittedName>
</protein>
<keyword evidence="2" id="KW-1003">Cell membrane</keyword>
<name>A0ABW7YED4_STRCE</name>
<keyword evidence="12" id="KW-1185">Reference proteome</keyword>
<evidence type="ECO:0000256" key="1">
    <source>
        <dbReference type="ARBA" id="ARBA00004651"/>
    </source>
</evidence>
<evidence type="ECO:0000256" key="7">
    <source>
        <dbReference type="ARBA" id="ARBA00023136"/>
    </source>
</evidence>
<evidence type="ECO:0000256" key="9">
    <source>
        <dbReference type="SAM" id="Phobius"/>
    </source>
</evidence>
<proteinExistence type="predicted"/>
<evidence type="ECO:0000256" key="5">
    <source>
        <dbReference type="ARBA" id="ARBA00022692"/>
    </source>
</evidence>
<dbReference type="EC" id="2.4.-.-" evidence="11"/>
<gene>
    <name evidence="11" type="ORF">ACIA8P_39110</name>
</gene>
<evidence type="ECO:0000256" key="3">
    <source>
        <dbReference type="ARBA" id="ARBA00022676"/>
    </source>
</evidence>
<feature type="transmembrane region" description="Helical" evidence="9">
    <location>
        <begin position="235"/>
        <end position="256"/>
    </location>
</feature>
<feature type="transmembrane region" description="Helical" evidence="9">
    <location>
        <begin position="262"/>
        <end position="281"/>
    </location>
</feature>
<feature type="transmembrane region" description="Helical" evidence="9">
    <location>
        <begin position="193"/>
        <end position="214"/>
    </location>
</feature>
<dbReference type="Proteomes" id="UP001612415">
    <property type="component" value="Unassembled WGS sequence"/>
</dbReference>
<keyword evidence="3 11" id="KW-0328">Glycosyltransferase</keyword>
<accession>A0ABW7YED4</accession>
<feature type="transmembrane region" description="Helical" evidence="9">
    <location>
        <begin position="72"/>
        <end position="90"/>
    </location>
</feature>
<dbReference type="Pfam" id="PF13231">
    <property type="entry name" value="PMT_2"/>
    <property type="match status" value="1"/>
</dbReference>
<dbReference type="InterPro" id="IPR050297">
    <property type="entry name" value="LipidA_mod_glycosyltrf_83"/>
</dbReference>